<dbReference type="SUPFAM" id="SSF49265">
    <property type="entry name" value="Fibronectin type III"/>
    <property type="match status" value="1"/>
</dbReference>
<dbReference type="InterPro" id="IPR003961">
    <property type="entry name" value="FN3_dom"/>
</dbReference>
<dbReference type="Pfam" id="PF00041">
    <property type="entry name" value="fn3"/>
    <property type="match status" value="1"/>
</dbReference>
<protein>
    <submittedName>
        <fullName evidence="3">Fibronectin type-III domain-containing protein</fullName>
    </submittedName>
</protein>
<sequence>MKSTIVANDKVPDTDHLSKPVVATLIQALPLKGKLPAPSSDEGSSNGTEKVVVTTTVLWSERLSSTAVRVHWSYPKDLMERNDIGSSLLLYTSDSTLLDRNWFKILVMEPQRQVTVGGLKPNTNYYFKVYPRTNKTTIRYPSEIEKLDKEEQSVKIEEICLKLCNLQSPKECKANERCTALIELGPNVAVCIPSVRT</sequence>
<dbReference type="Gene3D" id="2.60.40.10">
    <property type="entry name" value="Immunoglobulins"/>
    <property type="match status" value="1"/>
</dbReference>
<organism evidence="2 3">
    <name type="scientific">Trichuris muris</name>
    <name type="common">Mouse whipworm</name>
    <dbReference type="NCBI Taxonomy" id="70415"/>
    <lineage>
        <taxon>Eukaryota</taxon>
        <taxon>Metazoa</taxon>
        <taxon>Ecdysozoa</taxon>
        <taxon>Nematoda</taxon>
        <taxon>Enoplea</taxon>
        <taxon>Dorylaimia</taxon>
        <taxon>Trichinellida</taxon>
        <taxon>Trichuridae</taxon>
        <taxon>Trichuris</taxon>
    </lineage>
</organism>
<dbReference type="PROSITE" id="PS50853">
    <property type="entry name" value="FN3"/>
    <property type="match status" value="1"/>
</dbReference>
<reference evidence="3" key="1">
    <citation type="submission" date="2019-12" db="UniProtKB">
        <authorList>
            <consortium name="WormBaseParasite"/>
        </authorList>
    </citation>
    <scope>IDENTIFICATION</scope>
</reference>
<name>A0A5S6QLF5_TRIMR</name>
<dbReference type="InterPro" id="IPR013783">
    <property type="entry name" value="Ig-like_fold"/>
</dbReference>
<evidence type="ECO:0000313" key="3">
    <source>
        <dbReference type="WBParaSite" id="TMUE_2000008166.1"/>
    </source>
</evidence>
<dbReference type="InterPro" id="IPR036116">
    <property type="entry name" value="FN3_sf"/>
</dbReference>
<proteinExistence type="predicted"/>
<evidence type="ECO:0000313" key="2">
    <source>
        <dbReference type="Proteomes" id="UP000046395"/>
    </source>
</evidence>
<dbReference type="WBParaSite" id="TMUE_2000008166.1">
    <property type="protein sequence ID" value="TMUE_2000008166.1"/>
    <property type="gene ID" value="WBGene00289058"/>
</dbReference>
<dbReference type="CDD" id="cd00063">
    <property type="entry name" value="FN3"/>
    <property type="match status" value="1"/>
</dbReference>
<feature type="domain" description="Fibronectin type-III" evidence="1">
    <location>
        <begin position="54"/>
        <end position="152"/>
    </location>
</feature>
<evidence type="ECO:0000259" key="1">
    <source>
        <dbReference type="PROSITE" id="PS50853"/>
    </source>
</evidence>
<dbReference type="SMART" id="SM00060">
    <property type="entry name" value="FN3"/>
    <property type="match status" value="1"/>
</dbReference>
<keyword evidence="2" id="KW-1185">Reference proteome</keyword>
<accession>A0A5S6QLF5</accession>
<dbReference type="Proteomes" id="UP000046395">
    <property type="component" value="Unassembled WGS sequence"/>
</dbReference>
<dbReference type="AlphaFoldDB" id="A0A5S6QLF5"/>